<accession>M3ASP4</accession>
<feature type="region of interest" description="Disordered" evidence="1">
    <location>
        <begin position="178"/>
        <end position="237"/>
    </location>
</feature>
<organism evidence="2 3">
    <name type="scientific">Pseudocercospora fijiensis (strain CIRAD86)</name>
    <name type="common">Black leaf streak disease fungus</name>
    <name type="synonym">Mycosphaerella fijiensis</name>
    <dbReference type="NCBI Taxonomy" id="383855"/>
    <lineage>
        <taxon>Eukaryota</taxon>
        <taxon>Fungi</taxon>
        <taxon>Dikarya</taxon>
        <taxon>Ascomycota</taxon>
        <taxon>Pezizomycotina</taxon>
        <taxon>Dothideomycetes</taxon>
        <taxon>Dothideomycetidae</taxon>
        <taxon>Mycosphaerellales</taxon>
        <taxon>Mycosphaerellaceae</taxon>
        <taxon>Pseudocercospora</taxon>
    </lineage>
</organism>
<sequence>MENTLCTTTRCAAEASNFETYTGLCTRSVQSTFQSYVQRVDSLRQECTKSYGTDSMCFDEQKLCASQEWPQVPQWLRDGVTTCLARDADYTVRAHSGTYSFIVTSLASSLASSIASPGPPQSQAVLLLPTPPMLMLKRSTVAVIVVEWVRGRTVDAHEAPKSDDHGAELDADAGMHEKEGKQTFEPDSNIMQETLGWERPKEPVERFASDAGVEMDDAQDVKGELLSSHVGRAQEKA</sequence>
<dbReference type="Proteomes" id="UP000016932">
    <property type="component" value="Unassembled WGS sequence"/>
</dbReference>
<dbReference type="KEGG" id="pfj:MYCFIDRAFT_208611"/>
<dbReference type="eggNOG" id="ENOG502TESN">
    <property type="taxonomic scope" value="Eukaryota"/>
</dbReference>
<proteinExistence type="predicted"/>
<feature type="compositionally biased region" description="Basic and acidic residues" evidence="1">
    <location>
        <begin position="196"/>
        <end position="208"/>
    </location>
</feature>
<evidence type="ECO:0000313" key="2">
    <source>
        <dbReference type="EMBL" id="EME80517.1"/>
    </source>
</evidence>
<reference evidence="2 3" key="1">
    <citation type="journal article" date="2012" name="PLoS Pathog.">
        <title>Diverse lifestyles and strategies of plant pathogenesis encoded in the genomes of eighteen Dothideomycetes fungi.</title>
        <authorList>
            <person name="Ohm R.A."/>
            <person name="Feau N."/>
            <person name="Henrissat B."/>
            <person name="Schoch C.L."/>
            <person name="Horwitz B.A."/>
            <person name="Barry K.W."/>
            <person name="Condon B.J."/>
            <person name="Copeland A.C."/>
            <person name="Dhillon B."/>
            <person name="Glaser F."/>
            <person name="Hesse C.N."/>
            <person name="Kosti I."/>
            <person name="LaButti K."/>
            <person name="Lindquist E.A."/>
            <person name="Lucas S."/>
            <person name="Salamov A.A."/>
            <person name="Bradshaw R.E."/>
            <person name="Ciuffetti L."/>
            <person name="Hamelin R.C."/>
            <person name="Kema G.H.J."/>
            <person name="Lawrence C."/>
            <person name="Scott J.A."/>
            <person name="Spatafora J.W."/>
            <person name="Turgeon B.G."/>
            <person name="de Wit P.J.G.M."/>
            <person name="Zhong S."/>
            <person name="Goodwin S.B."/>
            <person name="Grigoriev I.V."/>
        </authorList>
    </citation>
    <scope>NUCLEOTIDE SEQUENCE [LARGE SCALE GENOMIC DNA]</scope>
    <source>
        <strain evidence="2 3">CIRAD86</strain>
    </source>
</reference>
<keyword evidence="3" id="KW-1185">Reference proteome</keyword>
<dbReference type="HOGENOM" id="CLU_1171071_0_0_1"/>
<evidence type="ECO:0000313" key="3">
    <source>
        <dbReference type="Proteomes" id="UP000016932"/>
    </source>
</evidence>
<dbReference type="EMBL" id="KB446561">
    <property type="protein sequence ID" value="EME80517.1"/>
    <property type="molecule type" value="Genomic_DNA"/>
</dbReference>
<name>M3ASP4_PSEFD</name>
<dbReference type="RefSeq" id="XP_007929429.1">
    <property type="nucleotide sequence ID" value="XM_007931238.1"/>
</dbReference>
<dbReference type="GeneID" id="19336697"/>
<dbReference type="VEuPathDB" id="FungiDB:MYCFIDRAFT_208611"/>
<gene>
    <name evidence="2" type="ORF">MYCFIDRAFT_208611</name>
</gene>
<evidence type="ECO:0000256" key="1">
    <source>
        <dbReference type="SAM" id="MobiDB-lite"/>
    </source>
</evidence>
<dbReference type="AlphaFoldDB" id="M3ASP4"/>
<dbReference type="OrthoDB" id="3798519at2759"/>
<protein>
    <submittedName>
        <fullName evidence="2">Uncharacterized protein</fullName>
    </submittedName>
</protein>